<reference evidence="1" key="1">
    <citation type="journal article" date="2015" name="Nature">
        <title>Complex archaea that bridge the gap between prokaryotes and eukaryotes.</title>
        <authorList>
            <person name="Spang A."/>
            <person name="Saw J.H."/>
            <person name="Jorgensen S.L."/>
            <person name="Zaremba-Niedzwiedzka K."/>
            <person name="Martijn J."/>
            <person name="Lind A.E."/>
            <person name="van Eijk R."/>
            <person name="Schleper C."/>
            <person name="Guy L."/>
            <person name="Ettema T.J."/>
        </authorList>
    </citation>
    <scope>NUCLEOTIDE SEQUENCE</scope>
</reference>
<dbReference type="EMBL" id="LAZR01010381">
    <property type="protein sequence ID" value="KKM67252.1"/>
    <property type="molecule type" value="Genomic_DNA"/>
</dbReference>
<proteinExistence type="predicted"/>
<comment type="caution">
    <text evidence="1">The sequence shown here is derived from an EMBL/GenBank/DDBJ whole genome shotgun (WGS) entry which is preliminary data.</text>
</comment>
<dbReference type="AlphaFoldDB" id="A0A0F9MDK7"/>
<gene>
    <name evidence="1" type="ORF">LCGC14_1473000</name>
</gene>
<organism evidence="1">
    <name type="scientific">marine sediment metagenome</name>
    <dbReference type="NCBI Taxonomy" id="412755"/>
    <lineage>
        <taxon>unclassified sequences</taxon>
        <taxon>metagenomes</taxon>
        <taxon>ecological metagenomes</taxon>
    </lineage>
</organism>
<sequence length="50" mass="6019">MRKQKTIAEKVRHFLAHSDFYRPFHGSVCGSWSEKQLIKFVQRVVQEEKK</sequence>
<accession>A0A0F9MDK7</accession>
<protein>
    <submittedName>
        <fullName evidence="1">Uncharacterized protein</fullName>
    </submittedName>
</protein>
<name>A0A0F9MDK7_9ZZZZ</name>
<evidence type="ECO:0000313" key="1">
    <source>
        <dbReference type="EMBL" id="KKM67252.1"/>
    </source>
</evidence>